<protein>
    <submittedName>
        <fullName evidence="2">Uncharacterized protein</fullName>
    </submittedName>
</protein>
<organism evidence="2 3">
    <name type="scientific">candidate division WWE3 bacterium</name>
    <dbReference type="NCBI Taxonomy" id="2053526"/>
    <lineage>
        <taxon>Bacteria</taxon>
        <taxon>Katanobacteria</taxon>
    </lineage>
</organism>
<evidence type="ECO:0000313" key="3">
    <source>
        <dbReference type="Proteomes" id="UP000699691"/>
    </source>
</evidence>
<gene>
    <name evidence="2" type="ORF">KC573_04225</name>
</gene>
<reference evidence="2" key="1">
    <citation type="submission" date="2020-04" db="EMBL/GenBank/DDBJ databases">
        <authorList>
            <person name="Zhang T."/>
        </authorList>
    </citation>
    <scope>NUCLEOTIDE SEQUENCE</scope>
    <source>
        <strain evidence="2">HKST-UBA02</strain>
    </source>
</reference>
<feature type="compositionally biased region" description="Low complexity" evidence="1">
    <location>
        <begin position="168"/>
        <end position="186"/>
    </location>
</feature>
<evidence type="ECO:0000313" key="2">
    <source>
        <dbReference type="EMBL" id="MCA9398010.1"/>
    </source>
</evidence>
<reference evidence="2" key="2">
    <citation type="journal article" date="2021" name="Microbiome">
        <title>Successional dynamics and alternative stable states in a saline activated sludge microbial community over 9 years.</title>
        <authorList>
            <person name="Wang Y."/>
            <person name="Ye J."/>
            <person name="Ju F."/>
            <person name="Liu L."/>
            <person name="Boyd J.A."/>
            <person name="Deng Y."/>
            <person name="Parks D.H."/>
            <person name="Jiang X."/>
            <person name="Yin X."/>
            <person name="Woodcroft B.J."/>
            <person name="Tyson G.W."/>
            <person name="Hugenholtz P."/>
            <person name="Polz M.F."/>
            <person name="Zhang T."/>
        </authorList>
    </citation>
    <scope>NUCLEOTIDE SEQUENCE</scope>
    <source>
        <strain evidence="2">HKST-UBA02</strain>
    </source>
</reference>
<evidence type="ECO:0000256" key="1">
    <source>
        <dbReference type="SAM" id="MobiDB-lite"/>
    </source>
</evidence>
<dbReference type="Proteomes" id="UP000699691">
    <property type="component" value="Unassembled WGS sequence"/>
</dbReference>
<feature type="compositionally biased region" description="Polar residues" evidence="1">
    <location>
        <begin position="187"/>
        <end position="207"/>
    </location>
</feature>
<feature type="region of interest" description="Disordered" evidence="1">
    <location>
        <begin position="278"/>
        <end position="325"/>
    </location>
</feature>
<feature type="compositionally biased region" description="Low complexity" evidence="1">
    <location>
        <begin position="1"/>
        <end position="15"/>
    </location>
</feature>
<feature type="compositionally biased region" description="Polar residues" evidence="1">
    <location>
        <begin position="113"/>
        <end position="167"/>
    </location>
</feature>
<accession>A0A955LWQ6</accession>
<feature type="region of interest" description="Disordered" evidence="1">
    <location>
        <begin position="1"/>
        <end position="226"/>
    </location>
</feature>
<feature type="compositionally biased region" description="Polar residues" evidence="1">
    <location>
        <begin position="16"/>
        <end position="76"/>
    </location>
</feature>
<dbReference type="AlphaFoldDB" id="A0A955LWQ6"/>
<dbReference type="EMBL" id="JAGQKY010000238">
    <property type="protein sequence ID" value="MCA9398010.1"/>
    <property type="molecule type" value="Genomic_DNA"/>
</dbReference>
<feature type="compositionally biased region" description="Low complexity" evidence="1">
    <location>
        <begin position="77"/>
        <end position="92"/>
    </location>
</feature>
<feature type="compositionally biased region" description="Basic and acidic residues" evidence="1">
    <location>
        <begin position="290"/>
        <end position="299"/>
    </location>
</feature>
<sequence length="338" mass="35663">MDPQNTTPQQPTQNNKDLQSPANASDASGQPTVTLPQQPVSQQATPNQQISVGGSESSATIETQKSSEQVSNEPSPQTQQLIQSTSQLQAQARKAKNQGDIAGAVEQEKKILQQLSGLSPNPVNAPTTPTSSISKQQPVTQSTPETPPQKTNMVDSSDSQMNQFQETPAQAESQPVQSPQVPTQQEAVQSTSSVQSPGSQPVTQSDGTMVESPRKNDSSSVEEDILKGVQQKYSQFTTDAPSSNGIIKATTVVAPTQSVASPTSAGVNHDGFTDVKVVSEPQGTITLSPDPKKEEEGTFHRKFSQAPVTTTKTKTQKPEEQPAVQIAEGALGQAVAVS</sequence>
<comment type="caution">
    <text evidence="2">The sequence shown here is derived from an EMBL/GenBank/DDBJ whole genome shotgun (WGS) entry which is preliminary data.</text>
</comment>
<feature type="non-terminal residue" evidence="2">
    <location>
        <position position="338"/>
    </location>
</feature>
<proteinExistence type="predicted"/>
<name>A0A955LWQ6_UNCKA</name>